<evidence type="ECO:0000256" key="5">
    <source>
        <dbReference type="ARBA" id="ARBA00038359"/>
    </source>
</evidence>
<organism evidence="8 9">
    <name type="scientific">Coniella lustricola</name>
    <dbReference type="NCBI Taxonomy" id="2025994"/>
    <lineage>
        <taxon>Eukaryota</taxon>
        <taxon>Fungi</taxon>
        <taxon>Dikarya</taxon>
        <taxon>Ascomycota</taxon>
        <taxon>Pezizomycotina</taxon>
        <taxon>Sordariomycetes</taxon>
        <taxon>Sordariomycetidae</taxon>
        <taxon>Diaporthales</taxon>
        <taxon>Schizoparmaceae</taxon>
        <taxon>Coniella</taxon>
    </lineage>
</organism>
<name>A0A2T2ZTN5_9PEZI</name>
<reference evidence="8 9" key="1">
    <citation type="journal article" date="2018" name="Mycol. Prog.">
        <title>Coniella lustricola, a new species from submerged detritus.</title>
        <authorList>
            <person name="Raudabaugh D.B."/>
            <person name="Iturriaga T."/>
            <person name="Carver A."/>
            <person name="Mondo S."/>
            <person name="Pangilinan J."/>
            <person name="Lipzen A."/>
            <person name="He G."/>
            <person name="Amirebrahimi M."/>
            <person name="Grigoriev I.V."/>
            <person name="Miller A.N."/>
        </authorList>
    </citation>
    <scope>NUCLEOTIDE SEQUENCE [LARGE SCALE GENOMIC DNA]</scope>
    <source>
        <strain evidence="8 9">B22-T-1</strain>
    </source>
</reference>
<dbReference type="InterPro" id="IPR049326">
    <property type="entry name" value="Rhodopsin_dom_fungi"/>
</dbReference>
<keyword evidence="3 6" id="KW-1133">Transmembrane helix</keyword>
<dbReference type="OrthoDB" id="5393606at2759"/>
<gene>
    <name evidence="8" type="ORF">BD289DRAFT_378721</name>
</gene>
<accession>A0A2T2ZTN5</accession>
<sequence>LVQDISFGLAKLSVLSFYRRIFSTPLLNGLNTALMVIVSIWSVGFFFAYLFRCGMTFWALWAPLEDPIKCCYISTTMFYALGLSDVVTDVLIPSLPFSWIWNLQMTMGRKLVVSGVFLLGAIEIATGIVRNVIYLKQAANPYQNADGIGHLTTMMFWSMIEMGIAILAGCLPTICAIISKVSIENMVRSVRSVISLESLRVMTQCNDPCLYP</sequence>
<evidence type="ECO:0000256" key="2">
    <source>
        <dbReference type="ARBA" id="ARBA00022692"/>
    </source>
</evidence>
<feature type="transmembrane region" description="Helical" evidence="6">
    <location>
        <begin position="32"/>
        <end position="51"/>
    </location>
</feature>
<feature type="transmembrane region" description="Helical" evidence="6">
    <location>
        <begin position="154"/>
        <end position="178"/>
    </location>
</feature>
<feature type="transmembrane region" description="Helical" evidence="6">
    <location>
        <begin position="111"/>
        <end position="134"/>
    </location>
</feature>
<comment type="subcellular location">
    <subcellularLocation>
        <location evidence="1">Membrane</location>
        <topology evidence="1">Multi-pass membrane protein</topology>
    </subcellularLocation>
</comment>
<proteinExistence type="inferred from homology"/>
<keyword evidence="4 6" id="KW-0472">Membrane</keyword>
<evidence type="ECO:0000256" key="3">
    <source>
        <dbReference type="ARBA" id="ARBA00022989"/>
    </source>
</evidence>
<evidence type="ECO:0000259" key="7">
    <source>
        <dbReference type="Pfam" id="PF20684"/>
    </source>
</evidence>
<evidence type="ECO:0000256" key="4">
    <source>
        <dbReference type="ARBA" id="ARBA00023136"/>
    </source>
</evidence>
<comment type="similarity">
    <text evidence="5">Belongs to the SAT4 family.</text>
</comment>
<dbReference type="InterPro" id="IPR052337">
    <property type="entry name" value="SAT4-like"/>
</dbReference>
<dbReference type="Proteomes" id="UP000241462">
    <property type="component" value="Unassembled WGS sequence"/>
</dbReference>
<dbReference type="AlphaFoldDB" id="A0A2T2ZTN5"/>
<evidence type="ECO:0000256" key="6">
    <source>
        <dbReference type="SAM" id="Phobius"/>
    </source>
</evidence>
<keyword evidence="9" id="KW-1185">Reference proteome</keyword>
<dbReference type="PANTHER" id="PTHR33048:SF157">
    <property type="entry name" value="INTEGRAL MEMBRANE PROTEIN"/>
    <property type="match status" value="1"/>
</dbReference>
<evidence type="ECO:0000256" key="1">
    <source>
        <dbReference type="ARBA" id="ARBA00004141"/>
    </source>
</evidence>
<evidence type="ECO:0000313" key="8">
    <source>
        <dbReference type="EMBL" id="PSR76353.1"/>
    </source>
</evidence>
<dbReference type="GO" id="GO:0016020">
    <property type="term" value="C:membrane"/>
    <property type="evidence" value="ECO:0007669"/>
    <property type="project" value="UniProtKB-SubCell"/>
</dbReference>
<dbReference type="InParanoid" id="A0A2T2ZTN5"/>
<dbReference type="STRING" id="2025994.A0A2T2ZTN5"/>
<dbReference type="Pfam" id="PF20684">
    <property type="entry name" value="Fung_rhodopsin"/>
    <property type="match status" value="1"/>
</dbReference>
<dbReference type="PANTHER" id="PTHR33048">
    <property type="entry name" value="PTH11-LIKE INTEGRAL MEMBRANE PROTEIN (AFU_ORTHOLOGUE AFUA_5G11245)"/>
    <property type="match status" value="1"/>
</dbReference>
<feature type="non-terminal residue" evidence="8">
    <location>
        <position position="1"/>
    </location>
</feature>
<protein>
    <recommendedName>
        <fullName evidence="7">Rhodopsin domain-containing protein</fullName>
    </recommendedName>
</protein>
<keyword evidence="2 6" id="KW-0812">Transmembrane</keyword>
<dbReference type="EMBL" id="KZ678712">
    <property type="protein sequence ID" value="PSR76353.1"/>
    <property type="molecule type" value="Genomic_DNA"/>
</dbReference>
<evidence type="ECO:0000313" key="9">
    <source>
        <dbReference type="Proteomes" id="UP000241462"/>
    </source>
</evidence>
<feature type="domain" description="Rhodopsin" evidence="7">
    <location>
        <begin position="4"/>
        <end position="179"/>
    </location>
</feature>